<dbReference type="CDD" id="cd09917">
    <property type="entry name" value="F-box_SF"/>
    <property type="match status" value="1"/>
</dbReference>
<evidence type="ECO:0000313" key="3">
    <source>
        <dbReference type="Proteomes" id="UP000005426"/>
    </source>
</evidence>
<dbReference type="Proteomes" id="UP000005426">
    <property type="component" value="Unassembled WGS sequence"/>
</dbReference>
<sequence>MASLSALPPELASQVFQLLEAGDIISLSVTCKYWRAQLAPDIFRAIRLTNDERVARSVLSAVEAHGQYTTSIEFKSRCGLNAELMPPALPPAAVKVLQGHLTPNLKTVSINFDYDYGSDEAWDTLEGGSIYVFRDAETEEYIREREEAWQWRALMNETWRALAANMHVRELIIDNFVTKWTSAFRTQEFRQFLSRLESASFDFLGLDNGAGWRTNTMGGYLEFISELDSSFFHHMTGLKHLTIIASDPIGLEGHNHTPLALNPGDLPLLESLKIRRCFVGPELVSFIEEHAQVLKSLDVKDCVSGFSTNPADFDSADDGITWAEFFDAVYEAEPALTDLNAGFGYLRNEDELEPDYRFEDEPENFQEIRRKLKADPSLRWLVYGYIDDKYGWLCLHDEANDEQFGRGKDQMAFNRLMGLVIENAAKAKHSL</sequence>
<feature type="domain" description="F-box" evidence="1">
    <location>
        <begin position="1"/>
        <end position="46"/>
    </location>
</feature>
<dbReference type="EMBL" id="ABDG02000021">
    <property type="protein sequence ID" value="EHK47250.1"/>
    <property type="molecule type" value="Genomic_DNA"/>
</dbReference>
<reference evidence="2 3" key="1">
    <citation type="journal article" date="2011" name="Genome Biol.">
        <title>Comparative genome sequence analysis underscores mycoparasitism as the ancestral life style of Trichoderma.</title>
        <authorList>
            <person name="Kubicek C.P."/>
            <person name="Herrera-Estrella A."/>
            <person name="Seidl-Seiboth V."/>
            <person name="Martinez D.A."/>
            <person name="Druzhinina I.S."/>
            <person name="Thon M."/>
            <person name="Zeilinger S."/>
            <person name="Casas-Flores S."/>
            <person name="Horwitz B.A."/>
            <person name="Mukherjee P.K."/>
            <person name="Mukherjee M."/>
            <person name="Kredics L."/>
            <person name="Alcaraz L.D."/>
            <person name="Aerts A."/>
            <person name="Antal Z."/>
            <person name="Atanasova L."/>
            <person name="Cervantes-Badillo M.G."/>
            <person name="Challacombe J."/>
            <person name="Chertkov O."/>
            <person name="McCluskey K."/>
            <person name="Coulpier F."/>
            <person name="Deshpande N."/>
            <person name="von Doehren H."/>
            <person name="Ebbole D.J."/>
            <person name="Esquivel-Naranjo E.U."/>
            <person name="Fekete E."/>
            <person name="Flipphi M."/>
            <person name="Glaser F."/>
            <person name="Gomez-Rodriguez E.Y."/>
            <person name="Gruber S."/>
            <person name="Han C."/>
            <person name="Henrissat B."/>
            <person name="Hermosa R."/>
            <person name="Hernandez-Onate M."/>
            <person name="Karaffa L."/>
            <person name="Kosti I."/>
            <person name="Le Crom S."/>
            <person name="Lindquist E."/>
            <person name="Lucas S."/>
            <person name="Luebeck M."/>
            <person name="Luebeck P.S."/>
            <person name="Margeot A."/>
            <person name="Metz B."/>
            <person name="Misra M."/>
            <person name="Nevalainen H."/>
            <person name="Omann M."/>
            <person name="Packer N."/>
            <person name="Perrone G."/>
            <person name="Uresti-Rivera E.E."/>
            <person name="Salamov A."/>
            <person name="Schmoll M."/>
            <person name="Seiboth B."/>
            <person name="Shapiro H."/>
            <person name="Sukno S."/>
            <person name="Tamayo-Ramos J.A."/>
            <person name="Tisch D."/>
            <person name="Wiest A."/>
            <person name="Wilkinson H.H."/>
            <person name="Zhang M."/>
            <person name="Coutinho P.M."/>
            <person name="Kenerley C.M."/>
            <person name="Monte E."/>
            <person name="Baker S.E."/>
            <person name="Grigoriev I.V."/>
        </authorList>
    </citation>
    <scope>NUCLEOTIDE SEQUENCE [LARGE SCALE GENOMIC DNA]</scope>
    <source>
        <strain evidence="3">ATCC 20476 / IMI 206040</strain>
    </source>
</reference>
<dbReference type="GeneID" id="25784660"/>
<proteinExistence type="predicted"/>
<comment type="caution">
    <text evidence="2">The sequence shown here is derived from an EMBL/GenBank/DDBJ whole genome shotgun (WGS) entry which is preliminary data.</text>
</comment>
<dbReference type="eggNOG" id="ENOG502SPPW">
    <property type="taxonomic scope" value="Eukaryota"/>
</dbReference>
<keyword evidence="3" id="KW-1185">Reference proteome</keyword>
<dbReference type="OMA" id="FREFTHY"/>
<gene>
    <name evidence="2" type="ORF">TRIATDRAFT_45637</name>
</gene>
<dbReference type="InterPro" id="IPR001810">
    <property type="entry name" value="F-box_dom"/>
</dbReference>
<dbReference type="PROSITE" id="PS50181">
    <property type="entry name" value="FBOX"/>
    <property type="match status" value="1"/>
</dbReference>
<dbReference type="Pfam" id="PF12937">
    <property type="entry name" value="F-box-like"/>
    <property type="match status" value="1"/>
</dbReference>
<dbReference type="Gene3D" id="1.20.1280.50">
    <property type="match status" value="1"/>
</dbReference>
<organism evidence="2 3">
    <name type="scientific">Hypocrea atroviridis (strain ATCC 20476 / IMI 206040)</name>
    <name type="common">Trichoderma atroviride</name>
    <dbReference type="NCBI Taxonomy" id="452589"/>
    <lineage>
        <taxon>Eukaryota</taxon>
        <taxon>Fungi</taxon>
        <taxon>Dikarya</taxon>
        <taxon>Ascomycota</taxon>
        <taxon>Pezizomycotina</taxon>
        <taxon>Sordariomycetes</taxon>
        <taxon>Hypocreomycetidae</taxon>
        <taxon>Hypocreales</taxon>
        <taxon>Hypocreaceae</taxon>
        <taxon>Trichoderma</taxon>
    </lineage>
</organism>
<dbReference type="RefSeq" id="XP_013945000.1">
    <property type="nucleotide sequence ID" value="XM_014089525.1"/>
</dbReference>
<dbReference type="OrthoDB" id="5410873at2759"/>
<accession>G9NQA5</accession>
<evidence type="ECO:0000259" key="1">
    <source>
        <dbReference type="PROSITE" id="PS50181"/>
    </source>
</evidence>
<protein>
    <recommendedName>
        <fullName evidence="1">F-box domain-containing protein</fullName>
    </recommendedName>
</protein>
<dbReference type="AlphaFoldDB" id="G9NQA5"/>
<dbReference type="HOGENOM" id="CLU_649123_0_0_1"/>
<dbReference type="InterPro" id="IPR036047">
    <property type="entry name" value="F-box-like_dom_sf"/>
</dbReference>
<evidence type="ECO:0000313" key="2">
    <source>
        <dbReference type="EMBL" id="EHK47250.1"/>
    </source>
</evidence>
<dbReference type="SUPFAM" id="SSF81383">
    <property type="entry name" value="F-box domain"/>
    <property type="match status" value="1"/>
</dbReference>
<name>G9NQA5_HYPAI</name>
<dbReference type="KEGG" id="tatv:25784660"/>